<dbReference type="InterPro" id="IPR023214">
    <property type="entry name" value="HAD_sf"/>
</dbReference>
<dbReference type="Gene3D" id="3.40.50.1000">
    <property type="entry name" value="HAD superfamily/HAD-like"/>
    <property type="match status" value="1"/>
</dbReference>
<dbReference type="PROSITE" id="PS01228">
    <property type="entry name" value="COF_1"/>
    <property type="match status" value="1"/>
</dbReference>
<sequence>MSILKYPLFVSDIDGTLVNQMKKIPDANKETLAAFRHHGGLFTLATGRSYIEAKHFIEELEIRIPVILCNGALIYDPSTDVLSPMATIEREIIFNTLVELEKRKEVLDIFVYTLDRVYATGISSFSRSAIEEGEFPLELIDTFDHIPQVPLIKLVMVSKEETMQQFRKWMLQVNHPLELVQSADYYFELLPSNISKGNAVRSLAEKMDLTMEQCAVIGDHLNDLSMVEVAGISAAVANAHPQLVQAARHVMPSNEEAGVAHFIRRHLLTTTPQAQGQ</sequence>
<reference evidence="2" key="1">
    <citation type="journal article" date="2019" name="Int. J. Syst. Evol. Microbiol.">
        <title>The Global Catalogue of Microorganisms (GCM) 10K type strain sequencing project: providing services to taxonomists for standard genome sequencing and annotation.</title>
        <authorList>
            <consortium name="The Broad Institute Genomics Platform"/>
            <consortium name="The Broad Institute Genome Sequencing Center for Infectious Disease"/>
            <person name="Wu L."/>
            <person name="Ma J."/>
        </authorList>
    </citation>
    <scope>NUCLEOTIDE SEQUENCE [LARGE SCALE GENOMIC DNA]</scope>
    <source>
        <strain evidence="2">CGMCC 1.12404</strain>
    </source>
</reference>
<organism evidence="1 2">
    <name type="scientific">Kroppenstedtia guangzhouensis</name>
    <dbReference type="NCBI Taxonomy" id="1274356"/>
    <lineage>
        <taxon>Bacteria</taxon>
        <taxon>Bacillati</taxon>
        <taxon>Bacillota</taxon>
        <taxon>Bacilli</taxon>
        <taxon>Bacillales</taxon>
        <taxon>Thermoactinomycetaceae</taxon>
        <taxon>Kroppenstedtia</taxon>
    </lineage>
</organism>
<dbReference type="PANTHER" id="PTHR10000">
    <property type="entry name" value="PHOSPHOSERINE PHOSPHATASE"/>
    <property type="match status" value="1"/>
</dbReference>
<dbReference type="PANTHER" id="PTHR10000:SF8">
    <property type="entry name" value="HAD SUPERFAMILY HYDROLASE-LIKE, TYPE 3"/>
    <property type="match status" value="1"/>
</dbReference>
<dbReference type="SUPFAM" id="SSF56784">
    <property type="entry name" value="HAD-like"/>
    <property type="match status" value="1"/>
</dbReference>
<protein>
    <submittedName>
        <fullName evidence="1">Sugar phosphate phosphatase</fullName>
    </submittedName>
</protein>
<dbReference type="InterPro" id="IPR000150">
    <property type="entry name" value="Cof"/>
</dbReference>
<keyword evidence="2" id="KW-1185">Reference proteome</keyword>
<evidence type="ECO:0000313" key="2">
    <source>
        <dbReference type="Proteomes" id="UP000617979"/>
    </source>
</evidence>
<dbReference type="InterPro" id="IPR036412">
    <property type="entry name" value="HAD-like_sf"/>
</dbReference>
<dbReference type="Gene3D" id="3.30.1240.10">
    <property type="match status" value="1"/>
</dbReference>
<dbReference type="InterPro" id="IPR006379">
    <property type="entry name" value="HAD-SF_hydro_IIB"/>
</dbReference>
<dbReference type="SFLD" id="SFLDG01140">
    <property type="entry name" value="C2.B:_Phosphomannomutase_and_P"/>
    <property type="match status" value="1"/>
</dbReference>
<name>A0ABQ1H2A4_9BACL</name>
<comment type="caution">
    <text evidence="1">The sequence shown here is derived from an EMBL/GenBank/DDBJ whole genome shotgun (WGS) entry which is preliminary data.</text>
</comment>
<dbReference type="SFLD" id="SFLDS00003">
    <property type="entry name" value="Haloacid_Dehalogenase"/>
    <property type="match status" value="1"/>
</dbReference>
<gene>
    <name evidence="1" type="ORF">GCM10007416_30760</name>
</gene>
<dbReference type="NCBIfam" id="TIGR01484">
    <property type="entry name" value="HAD-SF-IIB"/>
    <property type="match status" value="1"/>
</dbReference>
<dbReference type="Pfam" id="PF08282">
    <property type="entry name" value="Hydrolase_3"/>
    <property type="match status" value="1"/>
</dbReference>
<proteinExistence type="predicted"/>
<dbReference type="CDD" id="cd07516">
    <property type="entry name" value="HAD_Pase"/>
    <property type="match status" value="1"/>
</dbReference>
<dbReference type="EMBL" id="BMEX01000018">
    <property type="protein sequence ID" value="GGA55392.1"/>
    <property type="molecule type" value="Genomic_DNA"/>
</dbReference>
<evidence type="ECO:0000313" key="1">
    <source>
        <dbReference type="EMBL" id="GGA55392.1"/>
    </source>
</evidence>
<dbReference type="Proteomes" id="UP000617979">
    <property type="component" value="Unassembled WGS sequence"/>
</dbReference>
<dbReference type="RefSeq" id="WP_188433401.1">
    <property type="nucleotide sequence ID" value="NZ_BMEX01000018.1"/>
</dbReference>
<accession>A0ABQ1H2A4</accession>
<dbReference type="NCBIfam" id="TIGR00099">
    <property type="entry name" value="Cof-subfamily"/>
    <property type="match status" value="1"/>
</dbReference>